<name>A0A2H9YSP9_9GAMM</name>
<keyword evidence="6 7" id="KW-0472">Membrane</keyword>
<feature type="transmembrane region" description="Helical" evidence="7">
    <location>
        <begin position="121"/>
        <end position="142"/>
    </location>
</feature>
<comment type="subcellular location">
    <subcellularLocation>
        <location evidence="1 7">Cell membrane</location>
        <topology evidence="1 7">Multi-pass membrane protein</topology>
    </subcellularLocation>
</comment>
<gene>
    <name evidence="9" type="ORF">CWI32_04705</name>
</gene>
<accession>A0A2H9YSP9</accession>
<feature type="domain" description="ABC transmembrane type-1" evidence="8">
    <location>
        <begin position="343"/>
        <end position="524"/>
    </location>
</feature>
<dbReference type="PROSITE" id="PS50928">
    <property type="entry name" value="ABC_TM1"/>
    <property type="match status" value="2"/>
</dbReference>
<reference evidence="9 10" key="1">
    <citation type="submission" date="2017-11" db="EMBL/GenBank/DDBJ databases">
        <title>Revising the taxonomy of the Acinetobacter lwoffii group: the description of Acinetobacter pseudolwoffii sp. nov. and emended description of Acinetobacter lwoffii.</title>
        <authorList>
            <person name="Nemec A."/>
            <person name="Radolfova-Krizova L."/>
        </authorList>
    </citation>
    <scope>NUCLEOTIDE SEQUENCE [LARGE SCALE GENOMIC DNA]</scope>
    <source>
        <strain evidence="9 10">ANC 5044</strain>
    </source>
</reference>
<keyword evidence="4 7" id="KW-0812">Transmembrane</keyword>
<evidence type="ECO:0000259" key="8">
    <source>
        <dbReference type="PROSITE" id="PS50928"/>
    </source>
</evidence>
<feature type="transmembrane region" description="Helical" evidence="7">
    <location>
        <begin position="89"/>
        <end position="109"/>
    </location>
</feature>
<dbReference type="EMBL" id="PHRG01000002">
    <property type="protein sequence ID" value="PJO75687.1"/>
    <property type="molecule type" value="Genomic_DNA"/>
</dbReference>
<evidence type="ECO:0000313" key="9">
    <source>
        <dbReference type="EMBL" id="PJO75687.1"/>
    </source>
</evidence>
<dbReference type="RefSeq" id="WP_100534770.1">
    <property type="nucleotide sequence ID" value="NZ_CBDBYO010000014.1"/>
</dbReference>
<evidence type="ECO:0000256" key="4">
    <source>
        <dbReference type="ARBA" id="ARBA00022692"/>
    </source>
</evidence>
<evidence type="ECO:0000256" key="2">
    <source>
        <dbReference type="ARBA" id="ARBA00022448"/>
    </source>
</evidence>
<evidence type="ECO:0000256" key="5">
    <source>
        <dbReference type="ARBA" id="ARBA00022989"/>
    </source>
</evidence>
<keyword evidence="2 7" id="KW-0813">Transport</keyword>
<feature type="transmembrane region" description="Helical" evidence="7">
    <location>
        <begin position="32"/>
        <end position="49"/>
    </location>
</feature>
<evidence type="ECO:0000313" key="10">
    <source>
        <dbReference type="Proteomes" id="UP000243446"/>
    </source>
</evidence>
<dbReference type="SUPFAM" id="SSF161098">
    <property type="entry name" value="MetI-like"/>
    <property type="match status" value="2"/>
</dbReference>
<proteinExistence type="inferred from homology"/>
<dbReference type="PANTHER" id="PTHR30151">
    <property type="entry name" value="ALKANE SULFONATE ABC TRANSPORTER-RELATED, MEMBRANE SUBUNIT"/>
    <property type="match status" value="1"/>
</dbReference>
<dbReference type="Gene3D" id="1.10.3720.10">
    <property type="entry name" value="MetI-like"/>
    <property type="match status" value="2"/>
</dbReference>
<feature type="transmembrane region" description="Helical" evidence="7">
    <location>
        <begin position="292"/>
        <end position="314"/>
    </location>
</feature>
<dbReference type="PANTHER" id="PTHR30151:SF38">
    <property type="entry name" value="ALIPHATIC SULFONATES TRANSPORT PERMEASE PROTEIN SSUC-RELATED"/>
    <property type="match status" value="1"/>
</dbReference>
<dbReference type="InterPro" id="IPR000515">
    <property type="entry name" value="MetI-like"/>
</dbReference>
<dbReference type="Pfam" id="PF00528">
    <property type="entry name" value="BPD_transp_1"/>
    <property type="match status" value="2"/>
</dbReference>
<evidence type="ECO:0000256" key="6">
    <source>
        <dbReference type="ARBA" id="ARBA00023136"/>
    </source>
</evidence>
<dbReference type="CDD" id="cd06261">
    <property type="entry name" value="TM_PBP2"/>
    <property type="match status" value="1"/>
</dbReference>
<comment type="similarity">
    <text evidence="7">Belongs to the binding-protein-dependent transport system permease family.</text>
</comment>
<evidence type="ECO:0000256" key="1">
    <source>
        <dbReference type="ARBA" id="ARBA00004651"/>
    </source>
</evidence>
<comment type="caution">
    <text evidence="9">The sequence shown here is derived from an EMBL/GenBank/DDBJ whole genome shotgun (WGS) entry which is preliminary data.</text>
</comment>
<feature type="transmembrane region" description="Helical" evidence="7">
    <location>
        <begin position="506"/>
        <end position="525"/>
    </location>
</feature>
<feature type="transmembrane region" description="Helical" evidence="7">
    <location>
        <begin position="347"/>
        <end position="370"/>
    </location>
</feature>
<evidence type="ECO:0000256" key="7">
    <source>
        <dbReference type="RuleBase" id="RU363032"/>
    </source>
</evidence>
<organism evidence="9 10">
    <name type="scientific">Acinetobacter pseudolwoffii</name>
    <dbReference type="NCBI Taxonomy" id="2053287"/>
    <lineage>
        <taxon>Bacteria</taxon>
        <taxon>Pseudomonadati</taxon>
        <taxon>Pseudomonadota</taxon>
        <taxon>Gammaproteobacteria</taxon>
        <taxon>Moraxellales</taxon>
        <taxon>Moraxellaceae</taxon>
        <taxon>Acinetobacter</taxon>
    </lineage>
</organism>
<evidence type="ECO:0000256" key="3">
    <source>
        <dbReference type="ARBA" id="ARBA00022475"/>
    </source>
</evidence>
<dbReference type="GeneID" id="97175618"/>
<feature type="domain" description="ABC transmembrane type-1" evidence="8">
    <location>
        <begin position="78"/>
        <end position="262"/>
    </location>
</feature>
<protein>
    <submittedName>
        <fullName evidence="9">ABC transporter permease</fullName>
    </submittedName>
</protein>
<dbReference type="InterPro" id="IPR035906">
    <property type="entry name" value="MetI-like_sf"/>
</dbReference>
<keyword evidence="5 7" id="KW-1133">Transmembrane helix</keyword>
<dbReference type="Proteomes" id="UP000243446">
    <property type="component" value="Unassembled WGS sequence"/>
</dbReference>
<dbReference type="GO" id="GO:0042918">
    <property type="term" value="P:alkanesulfonate transmembrane transport"/>
    <property type="evidence" value="ECO:0007669"/>
    <property type="project" value="UniProtKB-ARBA"/>
</dbReference>
<feature type="transmembrane region" description="Helical" evidence="7">
    <location>
        <begin position="382"/>
        <end position="403"/>
    </location>
</feature>
<feature type="transmembrane region" description="Helical" evidence="7">
    <location>
        <begin position="480"/>
        <end position="497"/>
    </location>
</feature>
<dbReference type="FunFam" id="1.10.3720.10:FF:000003">
    <property type="entry name" value="Aliphatic sulfonate ABC transporter permease"/>
    <property type="match status" value="1"/>
</dbReference>
<keyword evidence="3" id="KW-1003">Cell membrane</keyword>
<feature type="transmembrane region" description="Helical" evidence="7">
    <location>
        <begin position="238"/>
        <end position="258"/>
    </location>
</feature>
<feature type="transmembrane region" description="Helical" evidence="7">
    <location>
        <begin position="409"/>
        <end position="428"/>
    </location>
</feature>
<sequence>MSKTISQTLVEEKQHSTVLQKIIALNAKLSELLRPWLVPFAIFVLWWFASEAQWMPAQILPSPQDVAQRALELFQADLLSHVAISLQRLFMGLIAGIIAGFLIGIALGYNTLADKLVSPIFYALSLIPTLAWLPILMMWLGIENALKVFLIFKATLIPIVIHTHSGVRDIQPQLKEVALTLRLTVLQKLYKLILPATLPAFLTGLRLAIAASWTTLIAVELMASSEGIGYLMVQGRQLFQLDIVFVCIAVIALIGVALDQIFNRLEKGIIRWPNSALTALVKPKETGLWSTALLKLILPVSLAILWWVSGQWAWVSNEVLPAPELVFETLITGLKDGSISIALHNTIYRALLGLVIGGGLGILTGIVLGLNRTLNGLFSPMLNVLRLIAIFAWIPFITAWGGVDNTAKVIFISIATFFPLYISTWKGVENLSNQHVEVADIFRLNQTQQLKYLLFPSITPAVFSGLRVALLYSWMASFGAEYLMGSGTGIGTYMIAAQQHFEMERVLAATVLVAILGAFFAWAGTTLESYASAWRNQQR</sequence>
<dbReference type="AlphaFoldDB" id="A0A2H9YSP9"/>
<dbReference type="GO" id="GO:0005886">
    <property type="term" value="C:plasma membrane"/>
    <property type="evidence" value="ECO:0007669"/>
    <property type="project" value="UniProtKB-SubCell"/>
</dbReference>
<feature type="transmembrane region" description="Helical" evidence="7">
    <location>
        <begin position="452"/>
        <end position="474"/>
    </location>
</feature>